<keyword evidence="1" id="KW-1185">Reference proteome</keyword>
<dbReference type="Proteomes" id="UP000095282">
    <property type="component" value="Unplaced"/>
</dbReference>
<proteinExistence type="predicted"/>
<protein>
    <submittedName>
        <fullName evidence="2">CUE domain-containing protein</fullName>
    </submittedName>
</protein>
<organism evidence="1 2">
    <name type="scientific">Caenorhabditis tropicalis</name>
    <dbReference type="NCBI Taxonomy" id="1561998"/>
    <lineage>
        <taxon>Eukaryota</taxon>
        <taxon>Metazoa</taxon>
        <taxon>Ecdysozoa</taxon>
        <taxon>Nematoda</taxon>
        <taxon>Chromadorea</taxon>
        <taxon>Rhabditida</taxon>
        <taxon>Rhabditina</taxon>
        <taxon>Rhabditomorpha</taxon>
        <taxon>Rhabditoidea</taxon>
        <taxon>Rhabditidae</taxon>
        <taxon>Peloderinae</taxon>
        <taxon>Caenorhabditis</taxon>
    </lineage>
</organism>
<reference evidence="2" key="1">
    <citation type="submission" date="2016-11" db="UniProtKB">
        <authorList>
            <consortium name="WormBaseParasite"/>
        </authorList>
    </citation>
    <scope>IDENTIFICATION</scope>
</reference>
<evidence type="ECO:0000313" key="2">
    <source>
        <dbReference type="WBParaSite" id="Csp11.Scaffold497.g2218.t2"/>
    </source>
</evidence>
<dbReference type="WBParaSite" id="Csp11.Scaffold497.g2218.t2">
    <property type="protein sequence ID" value="Csp11.Scaffold497.g2218.t2"/>
    <property type="gene ID" value="Csp11.Scaffold497.g2218"/>
</dbReference>
<evidence type="ECO:0000313" key="1">
    <source>
        <dbReference type="Proteomes" id="UP000095282"/>
    </source>
</evidence>
<dbReference type="AlphaFoldDB" id="A0A1I7T423"/>
<accession>A0A1I7T423</accession>
<name>A0A1I7T423_9PELO</name>
<sequence length="190" mass="22078">MQTMVGNEFNDNIYKLLDDLEDKEDTDIQQDDEVEQAVTALSMLFPGNLLQILSIGNLSTKINRNIESSEAFFEMMMLRELLPYVVEDRATLEAQHLEKPFAQTWKTTCWKSSFFIRLDTGFEKLSECYKILTYENRRVRSKIVRDAADAEIGNIKRFGRLMSIDKKDVPRVDRQITSHTTCLCPALFTY</sequence>